<keyword evidence="3" id="KW-0732">Signal</keyword>
<evidence type="ECO:0000256" key="6">
    <source>
        <dbReference type="SAM" id="Phobius"/>
    </source>
</evidence>
<keyword evidence="4 6" id="KW-1133">Transmembrane helix</keyword>
<organism evidence="7 8">
    <name type="scientific">Zizania palustris</name>
    <name type="common">Northern wild rice</name>
    <dbReference type="NCBI Taxonomy" id="103762"/>
    <lineage>
        <taxon>Eukaryota</taxon>
        <taxon>Viridiplantae</taxon>
        <taxon>Streptophyta</taxon>
        <taxon>Embryophyta</taxon>
        <taxon>Tracheophyta</taxon>
        <taxon>Spermatophyta</taxon>
        <taxon>Magnoliopsida</taxon>
        <taxon>Liliopsida</taxon>
        <taxon>Poales</taxon>
        <taxon>Poaceae</taxon>
        <taxon>BOP clade</taxon>
        <taxon>Oryzoideae</taxon>
        <taxon>Oryzeae</taxon>
        <taxon>Zizaniinae</taxon>
        <taxon>Zizania</taxon>
    </lineage>
</organism>
<comment type="subcellular location">
    <subcellularLocation>
        <location evidence="1">Membrane</location>
        <topology evidence="1">Single-pass membrane protein</topology>
    </subcellularLocation>
</comment>
<evidence type="ECO:0000256" key="4">
    <source>
        <dbReference type="ARBA" id="ARBA00022989"/>
    </source>
</evidence>
<accession>A0A8J6BX66</accession>
<sequence length="320" mass="34570">MNSVSLTLQLNSSTAMFMYANISGNNALVNITPDGTLQQSGGAQLIASDKGANRIRRLKLDDDGNLRLYSLLSQNRQWRVVWQLVQELCTIRGACPGKANICVPEGADNITCVCPGVPQPAEKQRRLRPRRTITAARATMTSRPVGLRLLLRGRDHRGLGPRDVHVQSDAAEPGGTARACAGATRHAWPLATNRRRPDVPALHEACGRDTGRRRQRCRPYLRVVRTNNDINNFTGMTSMIDNGVPGAAGAAGAAEAANARRSANIAIITALFAVELLAGVLSFWACLRKYSQYREAGDGAHNGTGVPLRRRPPAVLVRGA</sequence>
<dbReference type="EMBL" id="JAAALK010000080">
    <property type="protein sequence ID" value="KAG8095545.1"/>
    <property type="molecule type" value="Genomic_DNA"/>
</dbReference>
<dbReference type="OrthoDB" id="733107at2759"/>
<comment type="caution">
    <text evidence="7">The sequence shown here is derived from an EMBL/GenBank/DDBJ whole genome shotgun (WGS) entry which is preliminary data.</text>
</comment>
<evidence type="ECO:0000256" key="1">
    <source>
        <dbReference type="ARBA" id="ARBA00004167"/>
    </source>
</evidence>
<keyword evidence="5 6" id="KW-0472">Membrane</keyword>
<feature type="transmembrane region" description="Helical" evidence="6">
    <location>
        <begin position="265"/>
        <end position="287"/>
    </location>
</feature>
<name>A0A8J6BX66_ZIZPA</name>
<proteinExistence type="predicted"/>
<dbReference type="AlphaFoldDB" id="A0A8J6BX66"/>
<evidence type="ECO:0000313" key="8">
    <source>
        <dbReference type="Proteomes" id="UP000729402"/>
    </source>
</evidence>
<evidence type="ECO:0000313" key="7">
    <source>
        <dbReference type="EMBL" id="KAG8095545.1"/>
    </source>
</evidence>
<reference evidence="7" key="2">
    <citation type="submission" date="2021-02" db="EMBL/GenBank/DDBJ databases">
        <authorList>
            <person name="Kimball J.A."/>
            <person name="Haas M.W."/>
            <person name="Macchietto M."/>
            <person name="Kono T."/>
            <person name="Duquette J."/>
            <person name="Shao M."/>
        </authorList>
    </citation>
    <scope>NUCLEOTIDE SEQUENCE</scope>
    <source>
        <tissue evidence="7">Fresh leaf tissue</tissue>
    </source>
</reference>
<keyword evidence="8" id="KW-1185">Reference proteome</keyword>
<dbReference type="GO" id="GO:0016020">
    <property type="term" value="C:membrane"/>
    <property type="evidence" value="ECO:0007669"/>
    <property type="project" value="UniProtKB-SubCell"/>
</dbReference>
<keyword evidence="2 6" id="KW-0812">Transmembrane</keyword>
<dbReference type="PANTHER" id="PTHR47974:SF6">
    <property type="entry name" value="NON-SPECIFIC SERINE_THREONINE PROTEIN KINASE"/>
    <property type="match status" value="1"/>
</dbReference>
<evidence type="ECO:0000256" key="2">
    <source>
        <dbReference type="ARBA" id="ARBA00022692"/>
    </source>
</evidence>
<dbReference type="Proteomes" id="UP000729402">
    <property type="component" value="Unassembled WGS sequence"/>
</dbReference>
<protein>
    <submittedName>
        <fullName evidence="7">Uncharacterized protein</fullName>
    </submittedName>
</protein>
<evidence type="ECO:0000256" key="5">
    <source>
        <dbReference type="ARBA" id="ARBA00023136"/>
    </source>
</evidence>
<reference evidence="7" key="1">
    <citation type="journal article" date="2021" name="bioRxiv">
        <title>Whole Genome Assembly and Annotation of Northern Wild Rice, Zizania palustris L., Supports a Whole Genome Duplication in the Zizania Genus.</title>
        <authorList>
            <person name="Haas M."/>
            <person name="Kono T."/>
            <person name="Macchietto M."/>
            <person name="Millas R."/>
            <person name="McGilp L."/>
            <person name="Shao M."/>
            <person name="Duquette J."/>
            <person name="Hirsch C.N."/>
            <person name="Kimball J."/>
        </authorList>
    </citation>
    <scope>NUCLEOTIDE SEQUENCE</scope>
    <source>
        <tissue evidence="7">Fresh leaf tissue</tissue>
    </source>
</reference>
<gene>
    <name evidence="7" type="ORF">GUJ93_ZPchr0012g19228</name>
</gene>
<dbReference type="PANTHER" id="PTHR47974">
    <property type="entry name" value="OS07G0415500 PROTEIN"/>
    <property type="match status" value="1"/>
</dbReference>
<evidence type="ECO:0000256" key="3">
    <source>
        <dbReference type="ARBA" id="ARBA00022729"/>
    </source>
</evidence>